<feature type="transmembrane region" description="Helical" evidence="8">
    <location>
        <begin position="415"/>
        <end position="435"/>
    </location>
</feature>
<organism evidence="10 11">
    <name type="scientific">Leifsonia tongyongensis</name>
    <dbReference type="NCBI Taxonomy" id="1268043"/>
    <lineage>
        <taxon>Bacteria</taxon>
        <taxon>Bacillati</taxon>
        <taxon>Actinomycetota</taxon>
        <taxon>Actinomycetes</taxon>
        <taxon>Micrococcales</taxon>
        <taxon>Microbacteriaceae</taxon>
        <taxon>Leifsonia</taxon>
    </lineage>
</organism>
<feature type="transmembrane region" description="Helical" evidence="8">
    <location>
        <begin position="390"/>
        <end position="409"/>
    </location>
</feature>
<evidence type="ECO:0000256" key="2">
    <source>
        <dbReference type="ARBA" id="ARBA00022448"/>
    </source>
</evidence>
<feature type="transmembrane region" description="Helical" evidence="8">
    <location>
        <begin position="358"/>
        <end position="378"/>
    </location>
</feature>
<evidence type="ECO:0000256" key="6">
    <source>
        <dbReference type="ARBA" id="ARBA00023136"/>
    </source>
</evidence>
<dbReference type="InterPro" id="IPR050171">
    <property type="entry name" value="MFS_Transporters"/>
</dbReference>
<reference evidence="10 11" key="1">
    <citation type="journal article" date="2014" name="J. Microbiol.">
        <title>Diaminobutyricibacter tongyongensis gen. nov., sp. nov. and Homoserinibacter gongjuensis gen. nov., sp. nov. belong to the family Microbacteriaceae.</title>
        <authorList>
            <person name="Kim S.J."/>
            <person name="Ahn J.H."/>
            <person name="Weon H.Y."/>
            <person name="Hamada M."/>
            <person name="Suzuki K."/>
            <person name="Kwon S.W."/>
        </authorList>
    </citation>
    <scope>NUCLEOTIDE SEQUENCE [LARGE SCALE GENOMIC DNA]</scope>
    <source>
        <strain evidence="10 11">NBRC 108724</strain>
    </source>
</reference>
<comment type="subcellular location">
    <subcellularLocation>
        <location evidence="1">Cell membrane</location>
        <topology evidence="1">Multi-pass membrane protein</topology>
    </subcellularLocation>
</comment>
<evidence type="ECO:0000256" key="5">
    <source>
        <dbReference type="ARBA" id="ARBA00022989"/>
    </source>
</evidence>
<comment type="caution">
    <text evidence="10">The sequence shown here is derived from an EMBL/GenBank/DDBJ whole genome shotgun (WGS) entry which is preliminary data.</text>
</comment>
<dbReference type="PANTHER" id="PTHR23517">
    <property type="entry name" value="RESISTANCE PROTEIN MDTM, PUTATIVE-RELATED-RELATED"/>
    <property type="match status" value="1"/>
</dbReference>
<evidence type="ECO:0000256" key="1">
    <source>
        <dbReference type="ARBA" id="ARBA00004651"/>
    </source>
</evidence>
<keyword evidence="6 8" id="KW-0472">Membrane</keyword>
<dbReference type="GO" id="GO:0005886">
    <property type="term" value="C:plasma membrane"/>
    <property type="evidence" value="ECO:0007669"/>
    <property type="project" value="UniProtKB-SubCell"/>
</dbReference>
<dbReference type="InterPro" id="IPR011701">
    <property type="entry name" value="MFS"/>
</dbReference>
<feature type="transmembrane region" description="Helical" evidence="8">
    <location>
        <begin position="192"/>
        <end position="210"/>
    </location>
</feature>
<dbReference type="PANTHER" id="PTHR23517:SF13">
    <property type="entry name" value="MAJOR FACILITATOR SUPERFAMILY MFS_1"/>
    <property type="match status" value="1"/>
</dbReference>
<evidence type="ECO:0000259" key="9">
    <source>
        <dbReference type="PROSITE" id="PS50850"/>
    </source>
</evidence>
<evidence type="ECO:0000256" key="3">
    <source>
        <dbReference type="ARBA" id="ARBA00022475"/>
    </source>
</evidence>
<evidence type="ECO:0000256" key="7">
    <source>
        <dbReference type="SAM" id="MobiDB-lite"/>
    </source>
</evidence>
<feature type="transmembrane region" description="Helical" evidence="8">
    <location>
        <begin position="151"/>
        <end position="172"/>
    </location>
</feature>
<feature type="transmembrane region" description="Helical" evidence="8">
    <location>
        <begin position="94"/>
        <end position="114"/>
    </location>
</feature>
<feature type="transmembrane region" description="Helical" evidence="8">
    <location>
        <begin position="59"/>
        <end position="82"/>
    </location>
</feature>
<dbReference type="Gene3D" id="1.20.1250.20">
    <property type="entry name" value="MFS general substrate transporter like domains"/>
    <property type="match status" value="1"/>
</dbReference>
<feature type="transmembrane region" description="Helical" evidence="8">
    <location>
        <begin position="295"/>
        <end position="317"/>
    </location>
</feature>
<dbReference type="Proteomes" id="UP000474967">
    <property type="component" value="Unassembled WGS sequence"/>
</dbReference>
<protein>
    <submittedName>
        <fullName evidence="10">MFS transporter</fullName>
    </submittedName>
</protein>
<feature type="transmembrane region" description="Helical" evidence="8">
    <location>
        <begin position="261"/>
        <end position="283"/>
    </location>
</feature>
<dbReference type="InterPro" id="IPR036259">
    <property type="entry name" value="MFS_trans_sf"/>
</dbReference>
<evidence type="ECO:0000256" key="8">
    <source>
        <dbReference type="SAM" id="Phobius"/>
    </source>
</evidence>
<keyword evidence="4 8" id="KW-0812">Transmembrane</keyword>
<evidence type="ECO:0000313" key="11">
    <source>
        <dbReference type="Proteomes" id="UP000474967"/>
    </source>
</evidence>
<gene>
    <name evidence="10" type="ORF">G3T36_18205</name>
</gene>
<accession>A0A6L9Y276</accession>
<feature type="transmembrane region" description="Helical" evidence="8">
    <location>
        <begin position="126"/>
        <end position="145"/>
    </location>
</feature>
<dbReference type="RefSeq" id="WP_163291280.1">
    <property type="nucleotide sequence ID" value="NZ_JAAGWY010000005.1"/>
</dbReference>
<feature type="region of interest" description="Disordered" evidence="7">
    <location>
        <begin position="1"/>
        <end position="38"/>
    </location>
</feature>
<dbReference type="GO" id="GO:0022857">
    <property type="term" value="F:transmembrane transporter activity"/>
    <property type="evidence" value="ECO:0007669"/>
    <property type="project" value="InterPro"/>
</dbReference>
<feature type="transmembrane region" description="Helical" evidence="8">
    <location>
        <begin position="216"/>
        <end position="240"/>
    </location>
</feature>
<dbReference type="AlphaFoldDB" id="A0A6L9Y276"/>
<feature type="domain" description="Major facilitator superfamily (MFS) profile" evidence="9">
    <location>
        <begin position="60"/>
        <end position="441"/>
    </location>
</feature>
<keyword evidence="3" id="KW-1003">Cell membrane</keyword>
<evidence type="ECO:0000256" key="4">
    <source>
        <dbReference type="ARBA" id="ARBA00022692"/>
    </source>
</evidence>
<dbReference type="PROSITE" id="PS50850">
    <property type="entry name" value="MFS"/>
    <property type="match status" value="1"/>
</dbReference>
<feature type="transmembrane region" description="Helical" evidence="8">
    <location>
        <begin position="329"/>
        <end position="352"/>
    </location>
</feature>
<keyword evidence="5 8" id="KW-1133">Transmembrane helix</keyword>
<sequence>MADRRRKPCTPTRIKSVRASGSASRHARLHRGPDLSSLSATSDTALAVDEPGQPRRIRFAFVSAVIALVAAFAAVGSTVPLFNVYRAEDGFTNAGISVAVVVYSAATLTTLLVLGRLSNHLGRRPVSIASLTLLLSGCVLLLNVHEIGTLVAGRLLLGVGAGLASSSLTSYIVDAAPARPAWLASVASSQTVMFGLAVGAVSSGALIQLAPWPRQLAYLVVIGLLLTAVVLIAFSPETVARRRGARRSMRPSIHVPVRVRHLIPVAAAVLLATWSIGAFYQAFVPALVENQLHTASPLILGLVFAAYMGPSAIAAPFGSRFTPATAQRVGMGAFLVGAAGIITAVATGTLLLFVVSTIVAGAAQGIAISAATRGLLYGSTVTDRAATFSVIYLISYSGATIPAFIAGQLTNVFSLPQIVLGYGVFALLATIYTLFGARNPHTVTETVSQSD</sequence>
<dbReference type="EMBL" id="JAAGWY010000005">
    <property type="protein sequence ID" value="NEN07792.1"/>
    <property type="molecule type" value="Genomic_DNA"/>
</dbReference>
<name>A0A6L9Y276_9MICO</name>
<evidence type="ECO:0000313" key="10">
    <source>
        <dbReference type="EMBL" id="NEN07792.1"/>
    </source>
</evidence>
<dbReference type="Pfam" id="PF07690">
    <property type="entry name" value="MFS_1"/>
    <property type="match status" value="1"/>
</dbReference>
<dbReference type="InterPro" id="IPR020846">
    <property type="entry name" value="MFS_dom"/>
</dbReference>
<proteinExistence type="predicted"/>
<dbReference type="SUPFAM" id="SSF103473">
    <property type="entry name" value="MFS general substrate transporter"/>
    <property type="match status" value="1"/>
</dbReference>
<keyword evidence="2" id="KW-0813">Transport</keyword>
<keyword evidence="11" id="KW-1185">Reference proteome</keyword>